<dbReference type="AlphaFoldDB" id="A0A0K9P8S4"/>
<keyword evidence="4" id="KW-1185">Reference proteome</keyword>
<dbReference type="EMBL" id="LFYR01001041">
    <property type="protein sequence ID" value="KMZ65384.1"/>
    <property type="molecule type" value="Genomic_DNA"/>
</dbReference>
<evidence type="ECO:0008006" key="5">
    <source>
        <dbReference type="Google" id="ProtNLM"/>
    </source>
</evidence>
<accession>A0A0K9P8S4</accession>
<name>A0A0K9P8S4_ZOSMR</name>
<dbReference type="OMA" id="INGHMVA"/>
<dbReference type="InterPro" id="IPR029415">
    <property type="entry name" value="Lines_C"/>
</dbReference>
<feature type="domain" description="Protein Lines N-terminal" evidence="1">
    <location>
        <begin position="475"/>
        <end position="585"/>
    </location>
</feature>
<dbReference type="Pfam" id="PF14695">
    <property type="entry name" value="LINES_C"/>
    <property type="match status" value="1"/>
</dbReference>
<evidence type="ECO:0000313" key="4">
    <source>
        <dbReference type="Proteomes" id="UP000036987"/>
    </source>
</evidence>
<dbReference type="PANTHER" id="PTHR16057:SF1">
    <property type="entry name" value="PROTEIN LINES HOMOLOG 1"/>
    <property type="match status" value="1"/>
</dbReference>
<organism evidence="3 4">
    <name type="scientific">Zostera marina</name>
    <name type="common">Eelgrass</name>
    <dbReference type="NCBI Taxonomy" id="29655"/>
    <lineage>
        <taxon>Eukaryota</taxon>
        <taxon>Viridiplantae</taxon>
        <taxon>Streptophyta</taxon>
        <taxon>Embryophyta</taxon>
        <taxon>Tracheophyta</taxon>
        <taxon>Spermatophyta</taxon>
        <taxon>Magnoliopsida</taxon>
        <taxon>Liliopsida</taxon>
        <taxon>Zosteraceae</taxon>
        <taxon>Zostera</taxon>
    </lineage>
</organism>
<reference evidence="4" key="1">
    <citation type="journal article" date="2016" name="Nature">
        <title>The genome of the seagrass Zostera marina reveals angiosperm adaptation to the sea.</title>
        <authorList>
            <person name="Olsen J.L."/>
            <person name="Rouze P."/>
            <person name="Verhelst B."/>
            <person name="Lin Y.-C."/>
            <person name="Bayer T."/>
            <person name="Collen J."/>
            <person name="Dattolo E."/>
            <person name="De Paoli E."/>
            <person name="Dittami S."/>
            <person name="Maumus F."/>
            <person name="Michel G."/>
            <person name="Kersting A."/>
            <person name="Lauritano C."/>
            <person name="Lohaus R."/>
            <person name="Toepel M."/>
            <person name="Tonon T."/>
            <person name="Vanneste K."/>
            <person name="Amirebrahimi M."/>
            <person name="Brakel J."/>
            <person name="Bostroem C."/>
            <person name="Chovatia M."/>
            <person name="Grimwood J."/>
            <person name="Jenkins J.W."/>
            <person name="Jueterbock A."/>
            <person name="Mraz A."/>
            <person name="Stam W.T."/>
            <person name="Tice H."/>
            <person name="Bornberg-Bauer E."/>
            <person name="Green P.J."/>
            <person name="Pearson G.A."/>
            <person name="Procaccini G."/>
            <person name="Duarte C.M."/>
            <person name="Schmutz J."/>
            <person name="Reusch T.B.H."/>
            <person name="Van de Peer Y."/>
        </authorList>
    </citation>
    <scope>NUCLEOTIDE SEQUENCE [LARGE SCALE GENOMIC DNA]</scope>
    <source>
        <strain evidence="4">cv. Finnish</strain>
    </source>
</reference>
<evidence type="ECO:0000259" key="2">
    <source>
        <dbReference type="Pfam" id="PF14695"/>
    </source>
</evidence>
<protein>
    <recommendedName>
        <fullName evidence="5">Protein Lines C-terminal domain-containing protein</fullName>
    </recommendedName>
</protein>
<dbReference type="InterPro" id="IPR032794">
    <property type="entry name" value="LINES_N"/>
</dbReference>
<dbReference type="Pfam" id="PF14694">
    <property type="entry name" value="LINES_N"/>
    <property type="match status" value="1"/>
</dbReference>
<evidence type="ECO:0000259" key="1">
    <source>
        <dbReference type="Pfam" id="PF14694"/>
    </source>
</evidence>
<gene>
    <name evidence="3" type="ORF">ZOSMA_323G00100</name>
</gene>
<dbReference type="OrthoDB" id="8251209at2759"/>
<dbReference type="STRING" id="29655.A0A0K9P8S4"/>
<proteinExistence type="predicted"/>
<evidence type="ECO:0000313" key="3">
    <source>
        <dbReference type="EMBL" id="KMZ65384.1"/>
    </source>
</evidence>
<dbReference type="InterPro" id="IPR024875">
    <property type="entry name" value="Protein_Lines"/>
</dbReference>
<comment type="caution">
    <text evidence="3">The sequence shown here is derived from an EMBL/GenBank/DDBJ whole genome shotgun (WGS) entry which is preliminary data.</text>
</comment>
<sequence length="680" mass="78022">MADGDGDGYFWSERRLCILITRSFRLDVSDTDHSERNLLITLSSVSREIQRWTQEIDLDSDSHHVDDKSAGLDDGLTYCSNSLLHDSHVCLNCIVSFLVDFLAVQSPYVRHLVGNIIVDIFKFLEATESRWVEFIQLLWTALQESMSLLVLQLHSLHPSPVHKCLKINLGTLSEPKSQSLIFHTPINLIQAFHLISKYIKLDNADIMEAYSCLAIHSLSKLPWDKLSSSIQKGQMFGLEIESNNGGLVNEDFRSSGLLYILFGSILQLLCSLVDQNDLEEGSSGLDNSNIYFKFTSLVSNLLFCCFSHKECNHVDISRYLKHKSLMLMIRLSCLSLWKGSCVLLWLKLLRDHFEDLLYQPILKCHDKHSTSLEGSPFQVIVIGREHIDALCTCHLQRQVNLLFLKCCFQLVRLNNESVQIEISSTSEMQNDKIQCCTKGLSELYEWFENHVSVVSLEKYDTHLDGGGVSIPHSEFALKFLQLYMDEDDLLFEILLQWLDVPFSSIQKQNIGNSISSEMMYRDTMFKITNTFNPILLFHLFLLLLHYDHSVLLDYLISKDMGIQCVRYLLRCLRLVCGSWQIFVKCLCISQLLYTKTTKDNGNANLNLNDKLTWGLKRNKVGEKRKVIVRSSFEDAKECLFCLKTSIEDLHEKSLFPYNPSALLRSLSRFQELCNQHEASG</sequence>
<dbReference type="PANTHER" id="PTHR16057">
    <property type="entry name" value="WINS1, 2 PROTEIN"/>
    <property type="match status" value="1"/>
</dbReference>
<feature type="domain" description="Protein Lines C-terminal" evidence="2">
    <location>
        <begin position="636"/>
        <end position="671"/>
    </location>
</feature>
<dbReference type="Proteomes" id="UP000036987">
    <property type="component" value="Unassembled WGS sequence"/>
</dbReference>